<feature type="non-terminal residue" evidence="1">
    <location>
        <position position="1"/>
    </location>
</feature>
<protein>
    <submittedName>
        <fullName evidence="1">Uncharacterized protein</fullName>
    </submittedName>
</protein>
<dbReference type="AlphaFoldDB" id="A0A0F9CI05"/>
<name>A0A0F9CI05_9ZZZZ</name>
<gene>
    <name evidence="1" type="ORF">LCGC14_2320530</name>
</gene>
<organism evidence="1">
    <name type="scientific">marine sediment metagenome</name>
    <dbReference type="NCBI Taxonomy" id="412755"/>
    <lineage>
        <taxon>unclassified sequences</taxon>
        <taxon>metagenomes</taxon>
        <taxon>ecological metagenomes</taxon>
    </lineage>
</organism>
<sequence length="53" mass="6054">HRHHSRARRGGGEWGRVVPRGELEGSIRRHFSVVASKNNLQVLTWENLDLNPA</sequence>
<evidence type="ECO:0000313" key="1">
    <source>
        <dbReference type="EMBL" id="KKL48938.1"/>
    </source>
</evidence>
<reference evidence="1" key="1">
    <citation type="journal article" date="2015" name="Nature">
        <title>Complex archaea that bridge the gap between prokaryotes and eukaryotes.</title>
        <authorList>
            <person name="Spang A."/>
            <person name="Saw J.H."/>
            <person name="Jorgensen S.L."/>
            <person name="Zaremba-Niedzwiedzka K."/>
            <person name="Martijn J."/>
            <person name="Lind A.E."/>
            <person name="van Eijk R."/>
            <person name="Schleper C."/>
            <person name="Guy L."/>
            <person name="Ettema T.J."/>
        </authorList>
    </citation>
    <scope>NUCLEOTIDE SEQUENCE</scope>
</reference>
<dbReference type="EMBL" id="LAZR01033142">
    <property type="protein sequence ID" value="KKL48938.1"/>
    <property type="molecule type" value="Genomic_DNA"/>
</dbReference>
<proteinExistence type="predicted"/>
<comment type="caution">
    <text evidence="1">The sequence shown here is derived from an EMBL/GenBank/DDBJ whole genome shotgun (WGS) entry which is preliminary data.</text>
</comment>
<accession>A0A0F9CI05</accession>